<dbReference type="CDD" id="cd00077">
    <property type="entry name" value="HDc"/>
    <property type="match status" value="1"/>
</dbReference>
<name>A0A1V4QI18_UNCW3</name>
<dbReference type="CDD" id="cd17534">
    <property type="entry name" value="REC_DC-like"/>
    <property type="match status" value="1"/>
</dbReference>
<protein>
    <recommendedName>
        <fullName evidence="6">Two-component system response regulator</fullName>
    </recommendedName>
</protein>
<evidence type="ECO:0000313" key="5">
    <source>
        <dbReference type="Proteomes" id="UP000191663"/>
    </source>
</evidence>
<gene>
    <name evidence="4" type="ORF">BXT86_00115</name>
</gene>
<feature type="domain" description="HD-GYP" evidence="3">
    <location>
        <begin position="315"/>
        <end position="506"/>
    </location>
</feature>
<feature type="modified residue" description="4-aspartylphosphate" evidence="1">
    <location>
        <position position="60"/>
    </location>
</feature>
<dbReference type="SMART" id="SM00471">
    <property type="entry name" value="HDc"/>
    <property type="match status" value="1"/>
</dbReference>
<dbReference type="InterPro" id="IPR029016">
    <property type="entry name" value="GAF-like_dom_sf"/>
</dbReference>
<dbReference type="Proteomes" id="UP000191663">
    <property type="component" value="Unassembled WGS sequence"/>
</dbReference>
<dbReference type="PROSITE" id="PS51832">
    <property type="entry name" value="HD_GYP"/>
    <property type="match status" value="1"/>
</dbReference>
<dbReference type="EMBL" id="MUKB01000001">
    <property type="protein sequence ID" value="OPX18661.1"/>
    <property type="molecule type" value="Genomic_DNA"/>
</dbReference>
<evidence type="ECO:0008006" key="6">
    <source>
        <dbReference type="Google" id="ProtNLM"/>
    </source>
</evidence>
<feature type="domain" description="Response regulatory" evidence="2">
    <location>
        <begin position="10"/>
        <end position="125"/>
    </location>
</feature>
<dbReference type="Pfam" id="PF13487">
    <property type="entry name" value="HD_5"/>
    <property type="match status" value="1"/>
</dbReference>
<proteinExistence type="predicted"/>
<dbReference type="InterPro" id="IPR011006">
    <property type="entry name" value="CheY-like_superfamily"/>
</dbReference>
<dbReference type="AlphaFoldDB" id="A0A1V4QI18"/>
<keyword evidence="1" id="KW-0597">Phosphoprotein</keyword>
<organism evidence="4 5">
    <name type="scientific">candidate division WOR-3 bacterium 4484_100</name>
    <dbReference type="NCBI Taxonomy" id="1936077"/>
    <lineage>
        <taxon>Bacteria</taxon>
        <taxon>Bacteria division WOR-3</taxon>
    </lineage>
</organism>
<dbReference type="PANTHER" id="PTHR43155:SF2">
    <property type="entry name" value="CYCLIC DI-GMP PHOSPHODIESTERASE PA4108"/>
    <property type="match status" value="1"/>
</dbReference>
<sequence length="506" mass="57410">MNSPARAQPRIIIVEDERIVAEDIRRILEEHGYEVVGIATTKKEAIEKIEKEKPDLVLLDIILNGKPDGIDTAEYIRKYFQVPVVYLTAYAEPEFLKLAKLTQPYGYIIKPFSSKELYSNIEIALYKDKMEKRFAHLNAVLRAVRDVNKLIITQKETSGLIKGVCDRLVNTIGFENAWILLFDDKLRFISAEQSGGIKNFSDLLEQLKTGIYPPCVQKVLEASEYLLIKEATICRDCLLNHRKGDIWRIVGKLKTPDRLYGLLVLTASTDYILDKDELDLFNELCADIGYALNNIEIAQDRIKKTVMLEQSLETSRKILTQTVGALISALEKRDPYAAGHSRHVARLAKTIAIELGFSPEKTRSVHIAGLLHDIGKIYVPAQILYKPGQLTGPEYEIVKKHCQVGYDILKKVDFYWPIAKVVLQHHERIDGSGYPYGIAGDSILLEARILGVADVVEAMCSHRPYRPALGLDKALYEIKTKRGVVYDARVVDTCLRLFKEKKYQFS</sequence>
<reference evidence="5" key="1">
    <citation type="submission" date="2017-01" db="EMBL/GenBank/DDBJ databases">
        <title>Novel pathways for hydrocarbon cycling and metabolic interdependencies in hydrothermal sediment communities.</title>
        <authorList>
            <person name="Dombrowski N."/>
            <person name="Seitz K."/>
            <person name="Teske A."/>
            <person name="Baker B."/>
        </authorList>
    </citation>
    <scope>NUCLEOTIDE SEQUENCE [LARGE SCALE GENOMIC DNA]</scope>
</reference>
<dbReference type="NCBIfam" id="TIGR00277">
    <property type="entry name" value="HDIG"/>
    <property type="match status" value="1"/>
</dbReference>
<dbReference type="Gene3D" id="3.30.450.40">
    <property type="match status" value="1"/>
</dbReference>
<dbReference type="Gene3D" id="3.40.50.2300">
    <property type="match status" value="1"/>
</dbReference>
<evidence type="ECO:0000259" key="3">
    <source>
        <dbReference type="PROSITE" id="PS51832"/>
    </source>
</evidence>
<dbReference type="InterPro" id="IPR037522">
    <property type="entry name" value="HD_GYP_dom"/>
</dbReference>
<evidence type="ECO:0000256" key="1">
    <source>
        <dbReference type="PROSITE-ProRule" id="PRU00169"/>
    </source>
</evidence>
<dbReference type="SMART" id="SM00448">
    <property type="entry name" value="REC"/>
    <property type="match status" value="1"/>
</dbReference>
<dbReference type="PROSITE" id="PS50110">
    <property type="entry name" value="RESPONSE_REGULATORY"/>
    <property type="match status" value="1"/>
</dbReference>
<dbReference type="Pfam" id="PF00072">
    <property type="entry name" value="Response_reg"/>
    <property type="match status" value="1"/>
</dbReference>
<dbReference type="Gene3D" id="1.10.3210.10">
    <property type="entry name" value="Hypothetical protein af1432"/>
    <property type="match status" value="1"/>
</dbReference>
<dbReference type="InterPro" id="IPR003607">
    <property type="entry name" value="HD/PDEase_dom"/>
</dbReference>
<dbReference type="SUPFAM" id="SSF109604">
    <property type="entry name" value="HD-domain/PDEase-like"/>
    <property type="match status" value="1"/>
</dbReference>
<dbReference type="InterPro" id="IPR001789">
    <property type="entry name" value="Sig_transdc_resp-reg_receiver"/>
</dbReference>
<dbReference type="SUPFAM" id="SSF55781">
    <property type="entry name" value="GAF domain-like"/>
    <property type="match status" value="1"/>
</dbReference>
<dbReference type="GO" id="GO:0000160">
    <property type="term" value="P:phosphorelay signal transduction system"/>
    <property type="evidence" value="ECO:0007669"/>
    <property type="project" value="InterPro"/>
</dbReference>
<evidence type="ECO:0000259" key="2">
    <source>
        <dbReference type="PROSITE" id="PS50110"/>
    </source>
</evidence>
<dbReference type="InterPro" id="IPR006675">
    <property type="entry name" value="HDIG_dom"/>
</dbReference>
<comment type="caution">
    <text evidence="4">The sequence shown here is derived from an EMBL/GenBank/DDBJ whole genome shotgun (WGS) entry which is preliminary data.</text>
</comment>
<dbReference type="PANTHER" id="PTHR43155">
    <property type="entry name" value="CYCLIC DI-GMP PHOSPHODIESTERASE PA4108-RELATED"/>
    <property type="match status" value="1"/>
</dbReference>
<evidence type="ECO:0000313" key="4">
    <source>
        <dbReference type="EMBL" id="OPX18661.1"/>
    </source>
</evidence>
<accession>A0A1V4QI18</accession>
<dbReference type="SUPFAM" id="SSF52172">
    <property type="entry name" value="CheY-like"/>
    <property type="match status" value="1"/>
</dbReference>